<evidence type="ECO:0000256" key="3">
    <source>
        <dbReference type="ARBA" id="ARBA00022842"/>
    </source>
</evidence>
<dbReference type="InterPro" id="IPR023214">
    <property type="entry name" value="HAD_sf"/>
</dbReference>
<keyword evidence="2" id="KW-0812">Transmembrane</keyword>
<proteinExistence type="predicted"/>
<keyword evidence="7" id="KW-1185">Reference proteome</keyword>
<dbReference type="SUPFAM" id="SSF56784">
    <property type="entry name" value="HAD-like"/>
    <property type="match status" value="1"/>
</dbReference>
<evidence type="ECO:0000313" key="6">
    <source>
        <dbReference type="EMBL" id="CAA3021595.1"/>
    </source>
</evidence>
<keyword evidence="4" id="KW-1133">Transmembrane helix</keyword>
<evidence type="ECO:0000313" key="7">
    <source>
        <dbReference type="Proteomes" id="UP000594638"/>
    </source>
</evidence>
<dbReference type="OrthoDB" id="3352408at2759"/>
<gene>
    <name evidence="6" type="ORF">OLEA9_A018536</name>
</gene>
<dbReference type="AlphaFoldDB" id="A0A8S0UUA4"/>
<accession>A0A8S0UUA4</accession>
<keyword evidence="5" id="KW-0472">Membrane</keyword>
<reference evidence="6 7" key="1">
    <citation type="submission" date="2019-12" db="EMBL/GenBank/DDBJ databases">
        <authorList>
            <person name="Alioto T."/>
            <person name="Alioto T."/>
            <person name="Gomez Garrido J."/>
        </authorList>
    </citation>
    <scope>NUCLEOTIDE SEQUENCE [LARGE SCALE GENOMIC DNA]</scope>
</reference>
<dbReference type="GO" id="GO:0005388">
    <property type="term" value="F:P-type calcium transporter activity"/>
    <property type="evidence" value="ECO:0007669"/>
    <property type="project" value="TreeGrafter"/>
</dbReference>
<dbReference type="GO" id="GO:0005886">
    <property type="term" value="C:plasma membrane"/>
    <property type="evidence" value="ECO:0007669"/>
    <property type="project" value="TreeGrafter"/>
</dbReference>
<name>A0A8S0UUA4_OLEEU</name>
<protein>
    <submittedName>
        <fullName evidence="6">Calcium-transporting ATPase 12, plasma membrane-type-like</fullName>
    </submittedName>
</protein>
<dbReference type="Gene3D" id="1.20.1110.10">
    <property type="entry name" value="Calcium-transporting ATPase, transmembrane domain"/>
    <property type="match status" value="1"/>
</dbReference>
<sequence length="213" mass="23231">MILACDPPFKDNSRQHKLHDDKGKSVSFGGETRIGDVLAVIVGILATPTMAALTSIPEDLVSAVRTCLAYSMKRLMKIQILVREPLICHKVASVTTVCMNKTGTLTMASMEQLILLSLVGLTNSCRSGARETMEDCRRAGISVKLITGDNKVTATIMATKCGIIEPDYQPGEVIDGEEFRNFSLEEQMAKIENICVLARATPDDKLLMVQSLK</sequence>
<evidence type="ECO:0000256" key="2">
    <source>
        <dbReference type="ARBA" id="ARBA00022692"/>
    </source>
</evidence>
<dbReference type="Gramene" id="OE9A018536T1">
    <property type="protein sequence ID" value="OE9A018536C1"/>
    <property type="gene ID" value="OE9A018536"/>
</dbReference>
<evidence type="ECO:0000256" key="4">
    <source>
        <dbReference type="ARBA" id="ARBA00022989"/>
    </source>
</evidence>
<dbReference type="PANTHER" id="PTHR24093">
    <property type="entry name" value="CATION TRANSPORTING ATPASE"/>
    <property type="match status" value="1"/>
</dbReference>
<dbReference type="InterPro" id="IPR036412">
    <property type="entry name" value="HAD-like_sf"/>
</dbReference>
<keyword evidence="3" id="KW-0460">Magnesium</keyword>
<dbReference type="EMBL" id="CACTIH010009057">
    <property type="protein sequence ID" value="CAA3021595.1"/>
    <property type="molecule type" value="Genomic_DNA"/>
</dbReference>
<comment type="caution">
    <text evidence="6">The sequence shown here is derived from an EMBL/GenBank/DDBJ whole genome shotgun (WGS) entry which is preliminary data.</text>
</comment>
<evidence type="ECO:0000256" key="5">
    <source>
        <dbReference type="ARBA" id="ARBA00023136"/>
    </source>
</evidence>
<organism evidence="6 7">
    <name type="scientific">Olea europaea subsp. europaea</name>
    <dbReference type="NCBI Taxonomy" id="158383"/>
    <lineage>
        <taxon>Eukaryota</taxon>
        <taxon>Viridiplantae</taxon>
        <taxon>Streptophyta</taxon>
        <taxon>Embryophyta</taxon>
        <taxon>Tracheophyta</taxon>
        <taxon>Spermatophyta</taxon>
        <taxon>Magnoliopsida</taxon>
        <taxon>eudicotyledons</taxon>
        <taxon>Gunneridae</taxon>
        <taxon>Pentapetalae</taxon>
        <taxon>asterids</taxon>
        <taxon>lamiids</taxon>
        <taxon>Lamiales</taxon>
        <taxon>Oleaceae</taxon>
        <taxon>Oleeae</taxon>
        <taxon>Olea</taxon>
    </lineage>
</organism>
<comment type="subcellular location">
    <subcellularLocation>
        <location evidence="1">Membrane</location>
    </subcellularLocation>
</comment>
<dbReference type="PANTHER" id="PTHR24093:SF434">
    <property type="entry name" value="CALCIUM-TRANSPORTING ATPASE 13, PLASMA MEMBRANE-TYPE-RELATED"/>
    <property type="match status" value="1"/>
</dbReference>
<dbReference type="InterPro" id="IPR023298">
    <property type="entry name" value="ATPase_P-typ_TM_dom_sf"/>
</dbReference>
<dbReference type="SUPFAM" id="SSF81665">
    <property type="entry name" value="Calcium ATPase, transmembrane domain M"/>
    <property type="match status" value="1"/>
</dbReference>
<dbReference type="Proteomes" id="UP000594638">
    <property type="component" value="Unassembled WGS sequence"/>
</dbReference>
<evidence type="ECO:0000256" key="1">
    <source>
        <dbReference type="ARBA" id="ARBA00004370"/>
    </source>
</evidence>
<dbReference type="Gene3D" id="3.40.50.1000">
    <property type="entry name" value="HAD superfamily/HAD-like"/>
    <property type="match status" value="1"/>
</dbReference>